<name>A0A2X3VIA3_9STRE</name>
<accession>A0A2X3VIA3</accession>
<protein>
    <submittedName>
        <fullName evidence="1">Uncharacterized protein</fullName>
    </submittedName>
</protein>
<dbReference type="KEGG" id="sfer:NCTC12278_01698"/>
<evidence type="ECO:0000313" key="1">
    <source>
        <dbReference type="EMBL" id="SQF41100.1"/>
    </source>
</evidence>
<proteinExistence type="predicted"/>
<dbReference type="EMBL" id="LS483343">
    <property type="protein sequence ID" value="SQF41100.1"/>
    <property type="molecule type" value="Genomic_DNA"/>
</dbReference>
<dbReference type="AlphaFoldDB" id="A0A2X3VIA3"/>
<reference evidence="1 2" key="1">
    <citation type="submission" date="2018-06" db="EMBL/GenBank/DDBJ databases">
        <authorList>
            <consortium name="Pathogen Informatics"/>
            <person name="Doyle S."/>
        </authorList>
    </citation>
    <scope>NUCLEOTIDE SEQUENCE [LARGE SCALE GENOMIC DNA]</scope>
    <source>
        <strain evidence="1 2">NCTC12278</strain>
    </source>
</reference>
<organism evidence="1 2">
    <name type="scientific">Streptococcus ferus</name>
    <dbReference type="NCBI Taxonomy" id="1345"/>
    <lineage>
        <taxon>Bacteria</taxon>
        <taxon>Bacillati</taxon>
        <taxon>Bacillota</taxon>
        <taxon>Bacilli</taxon>
        <taxon>Lactobacillales</taxon>
        <taxon>Streptococcaceae</taxon>
        <taxon>Streptococcus</taxon>
    </lineage>
</organism>
<dbReference type="STRING" id="1123303.GCA_000372425_01306"/>
<dbReference type="Proteomes" id="UP000249495">
    <property type="component" value="Chromosome 1"/>
</dbReference>
<evidence type="ECO:0000313" key="2">
    <source>
        <dbReference type="Proteomes" id="UP000249495"/>
    </source>
</evidence>
<keyword evidence="2" id="KW-1185">Reference proteome</keyword>
<sequence length="43" mass="5064">MASLKNNHKRMHRTRFGAFSQSKTELAYGIMIEKKEKHDDTNI</sequence>
<gene>
    <name evidence="1" type="ORF">NCTC12278_01698</name>
</gene>